<evidence type="ECO:0000313" key="19">
    <source>
        <dbReference type="EMBL" id="OGL55135.1"/>
    </source>
</evidence>
<dbReference type="AlphaFoldDB" id="A0A1F7SMY4"/>
<evidence type="ECO:0000256" key="10">
    <source>
        <dbReference type="ARBA" id="ARBA00022691"/>
    </source>
</evidence>
<proteinExistence type="inferred from homology"/>
<evidence type="ECO:0000256" key="3">
    <source>
        <dbReference type="ARBA" id="ARBA00007630"/>
    </source>
</evidence>
<keyword evidence="8 15" id="KW-0489">Methyltransferase</keyword>
<evidence type="ECO:0000256" key="16">
    <source>
        <dbReference type="PIRSR" id="PIRSR000386-1"/>
    </source>
</evidence>
<dbReference type="Gene3D" id="3.40.1280.10">
    <property type="match status" value="1"/>
</dbReference>
<evidence type="ECO:0000256" key="11">
    <source>
        <dbReference type="ARBA" id="ARBA00022694"/>
    </source>
</evidence>
<evidence type="ECO:0000256" key="17">
    <source>
        <dbReference type="RuleBase" id="RU003464"/>
    </source>
</evidence>
<comment type="catalytic activity">
    <reaction evidence="14 15 17">
        <text>guanosine(37) in tRNA + S-adenosyl-L-methionine = N(1)-methylguanosine(37) in tRNA + S-adenosyl-L-homocysteine + H(+)</text>
        <dbReference type="Rhea" id="RHEA:36899"/>
        <dbReference type="Rhea" id="RHEA-COMP:10145"/>
        <dbReference type="Rhea" id="RHEA-COMP:10147"/>
        <dbReference type="ChEBI" id="CHEBI:15378"/>
        <dbReference type="ChEBI" id="CHEBI:57856"/>
        <dbReference type="ChEBI" id="CHEBI:59789"/>
        <dbReference type="ChEBI" id="CHEBI:73542"/>
        <dbReference type="ChEBI" id="CHEBI:74269"/>
        <dbReference type="EC" id="2.1.1.228"/>
    </reaction>
</comment>
<protein>
    <recommendedName>
        <fullName evidence="6 15">tRNA (guanine-N(1)-)-methyltransferase</fullName>
        <ecNumber evidence="5 15">2.1.1.228</ecNumber>
    </recommendedName>
    <alternativeName>
        <fullName evidence="12 15">M1G-methyltransferase</fullName>
    </alternativeName>
    <alternativeName>
        <fullName evidence="13 15">tRNA [GM37] methyltransferase</fullName>
    </alternativeName>
</protein>
<dbReference type="EC" id="2.1.1.228" evidence="5 15"/>
<dbReference type="HAMAP" id="MF_00605">
    <property type="entry name" value="TrmD"/>
    <property type="match status" value="1"/>
</dbReference>
<evidence type="ECO:0000256" key="6">
    <source>
        <dbReference type="ARBA" id="ARBA00014679"/>
    </source>
</evidence>
<keyword evidence="11 15" id="KW-0819">tRNA processing</keyword>
<dbReference type="GO" id="GO:0052906">
    <property type="term" value="F:tRNA (guanine(37)-N1)-methyltransferase activity"/>
    <property type="evidence" value="ECO:0007669"/>
    <property type="project" value="UniProtKB-UniRule"/>
</dbReference>
<comment type="subunit">
    <text evidence="4 15 17">Homodimer.</text>
</comment>
<evidence type="ECO:0000256" key="5">
    <source>
        <dbReference type="ARBA" id="ARBA00012807"/>
    </source>
</evidence>
<accession>A0A1F7SMY4</accession>
<feature type="domain" description="tRNA methyltransferase TRMD/TRM10-type" evidence="18">
    <location>
        <begin position="1"/>
        <end position="226"/>
    </location>
</feature>
<dbReference type="Gene3D" id="1.10.1270.20">
    <property type="entry name" value="tRNA(m1g37)methyltransferase, domain 2"/>
    <property type="match status" value="1"/>
</dbReference>
<keyword evidence="10 15" id="KW-0949">S-adenosyl-L-methionine</keyword>
<dbReference type="Pfam" id="PF01746">
    <property type="entry name" value="tRNA_m1G_MT"/>
    <property type="match status" value="1"/>
</dbReference>
<comment type="caution">
    <text evidence="19">The sequence shown here is derived from an EMBL/GenBank/DDBJ whole genome shotgun (WGS) entry which is preliminary data.</text>
</comment>
<dbReference type="PIRSF" id="PIRSF000386">
    <property type="entry name" value="tRNA_mtase"/>
    <property type="match status" value="1"/>
</dbReference>
<dbReference type="Proteomes" id="UP000178082">
    <property type="component" value="Unassembled WGS sequence"/>
</dbReference>
<dbReference type="CDD" id="cd18080">
    <property type="entry name" value="TrmD-like"/>
    <property type="match status" value="1"/>
</dbReference>
<dbReference type="InterPro" id="IPR023148">
    <property type="entry name" value="tRNA_m1G_MeTrfase_C_sf"/>
</dbReference>
<dbReference type="STRING" id="1817883.A3G31_02750"/>
<dbReference type="NCBIfam" id="NF000648">
    <property type="entry name" value="PRK00026.1"/>
    <property type="match status" value="1"/>
</dbReference>
<dbReference type="GO" id="GO:0002939">
    <property type="term" value="P:tRNA N1-guanine methylation"/>
    <property type="evidence" value="ECO:0007669"/>
    <property type="project" value="TreeGrafter"/>
</dbReference>
<evidence type="ECO:0000256" key="15">
    <source>
        <dbReference type="HAMAP-Rule" id="MF_00605"/>
    </source>
</evidence>
<keyword evidence="9 15" id="KW-0808">Transferase</keyword>
<evidence type="ECO:0000256" key="9">
    <source>
        <dbReference type="ARBA" id="ARBA00022679"/>
    </source>
</evidence>
<feature type="binding site" evidence="15 16">
    <location>
        <begin position="133"/>
        <end position="138"/>
    </location>
    <ligand>
        <name>S-adenosyl-L-methionine</name>
        <dbReference type="ChEBI" id="CHEBI:59789"/>
    </ligand>
</feature>
<organism evidence="19 20">
    <name type="scientific">Candidatus Schekmanbacteria bacterium RIFCSPLOWO2_12_FULL_38_15</name>
    <dbReference type="NCBI Taxonomy" id="1817883"/>
    <lineage>
        <taxon>Bacteria</taxon>
        <taxon>Candidatus Schekmaniibacteriota</taxon>
    </lineage>
</organism>
<dbReference type="GO" id="GO:0005829">
    <property type="term" value="C:cytosol"/>
    <property type="evidence" value="ECO:0007669"/>
    <property type="project" value="TreeGrafter"/>
</dbReference>
<evidence type="ECO:0000259" key="18">
    <source>
        <dbReference type="Pfam" id="PF01746"/>
    </source>
</evidence>
<dbReference type="NCBIfam" id="TIGR00088">
    <property type="entry name" value="trmD"/>
    <property type="match status" value="1"/>
</dbReference>
<evidence type="ECO:0000256" key="14">
    <source>
        <dbReference type="ARBA" id="ARBA00047783"/>
    </source>
</evidence>
<evidence type="ECO:0000256" key="1">
    <source>
        <dbReference type="ARBA" id="ARBA00002634"/>
    </source>
</evidence>
<reference evidence="19 20" key="1">
    <citation type="journal article" date="2016" name="Nat. Commun.">
        <title>Thousands of microbial genomes shed light on interconnected biogeochemical processes in an aquifer system.</title>
        <authorList>
            <person name="Anantharaman K."/>
            <person name="Brown C.T."/>
            <person name="Hug L.A."/>
            <person name="Sharon I."/>
            <person name="Castelle C.J."/>
            <person name="Probst A.J."/>
            <person name="Thomas B.C."/>
            <person name="Singh A."/>
            <person name="Wilkins M.J."/>
            <person name="Karaoz U."/>
            <person name="Brodie E.L."/>
            <person name="Williams K.H."/>
            <person name="Hubbard S.S."/>
            <person name="Banfield J.F."/>
        </authorList>
    </citation>
    <scope>NUCLEOTIDE SEQUENCE [LARGE SCALE GENOMIC DNA]</scope>
</reference>
<evidence type="ECO:0000256" key="4">
    <source>
        <dbReference type="ARBA" id="ARBA00011738"/>
    </source>
</evidence>
<dbReference type="InterPro" id="IPR002649">
    <property type="entry name" value="tRNA_m1G_MeTrfase_TrmD"/>
</dbReference>
<dbReference type="EMBL" id="MGDI01000004">
    <property type="protein sequence ID" value="OGL55135.1"/>
    <property type="molecule type" value="Genomic_DNA"/>
</dbReference>
<evidence type="ECO:0000313" key="20">
    <source>
        <dbReference type="Proteomes" id="UP000178082"/>
    </source>
</evidence>
<dbReference type="InterPro" id="IPR029026">
    <property type="entry name" value="tRNA_m1G_MTases_N"/>
</dbReference>
<evidence type="ECO:0000256" key="8">
    <source>
        <dbReference type="ARBA" id="ARBA00022603"/>
    </source>
</evidence>
<comment type="similarity">
    <text evidence="3 15 17">Belongs to the RNA methyltransferase TrmD family.</text>
</comment>
<dbReference type="PANTHER" id="PTHR46417:SF1">
    <property type="entry name" value="TRNA (GUANINE-N(1)-)-METHYLTRANSFERASE"/>
    <property type="match status" value="1"/>
</dbReference>
<feature type="binding site" evidence="15 16">
    <location>
        <position position="113"/>
    </location>
    <ligand>
        <name>S-adenosyl-L-methionine</name>
        <dbReference type="ChEBI" id="CHEBI:59789"/>
    </ligand>
</feature>
<dbReference type="FunFam" id="3.40.1280.10:FF:000001">
    <property type="entry name" value="tRNA (guanine-N(1)-)-methyltransferase"/>
    <property type="match status" value="1"/>
</dbReference>
<evidence type="ECO:0000256" key="13">
    <source>
        <dbReference type="ARBA" id="ARBA00033392"/>
    </source>
</evidence>
<dbReference type="SUPFAM" id="SSF75217">
    <property type="entry name" value="alpha/beta knot"/>
    <property type="match status" value="1"/>
</dbReference>
<name>A0A1F7SMY4_9BACT</name>
<comment type="function">
    <text evidence="1 15 17">Specifically methylates guanosine-37 in various tRNAs.</text>
</comment>
<sequence>MFFKVITIFPQMFESYLKQSILKKAIDSEKIKIDIIDLRNYATPPHKVTDDYPYGGDSGMVMKPEPFFKCFDDLKSICKEKFTTVYLTPDGTLFNQDTAKELSELKNIILLCGRYKGVDERVRETLVDKEISIGDYVLTGGELPAMVVIDAVSRMIPGVLGSDLSAKTDSFYEGLLSHPVYTRPPVYEGKIVPEVLLSGNHLKISRWQRYQSLKRTYLRRPELLEKITLSEEDKKYLSEIKNNISESN</sequence>
<evidence type="ECO:0000256" key="12">
    <source>
        <dbReference type="ARBA" id="ARBA00029736"/>
    </source>
</evidence>
<comment type="subcellular location">
    <subcellularLocation>
        <location evidence="2 15 17">Cytoplasm</location>
    </subcellularLocation>
</comment>
<dbReference type="PANTHER" id="PTHR46417">
    <property type="entry name" value="TRNA (GUANINE-N(1)-)-METHYLTRANSFERASE"/>
    <property type="match status" value="1"/>
</dbReference>
<dbReference type="FunFam" id="1.10.1270.20:FF:000001">
    <property type="entry name" value="tRNA (guanine-N(1)-)-methyltransferase"/>
    <property type="match status" value="1"/>
</dbReference>
<dbReference type="InterPro" id="IPR029028">
    <property type="entry name" value="Alpha/beta_knot_MTases"/>
</dbReference>
<evidence type="ECO:0000256" key="2">
    <source>
        <dbReference type="ARBA" id="ARBA00004496"/>
    </source>
</evidence>
<dbReference type="InterPro" id="IPR016009">
    <property type="entry name" value="tRNA_MeTrfase_TRMD/TRM10"/>
</dbReference>
<keyword evidence="7 15" id="KW-0963">Cytoplasm</keyword>
<evidence type="ECO:0000256" key="7">
    <source>
        <dbReference type="ARBA" id="ARBA00022490"/>
    </source>
</evidence>
<gene>
    <name evidence="15" type="primary">trmD</name>
    <name evidence="19" type="ORF">A3G31_02750</name>
</gene>